<evidence type="ECO:0000256" key="1">
    <source>
        <dbReference type="SAM" id="MobiDB-lite"/>
    </source>
</evidence>
<protein>
    <recommendedName>
        <fullName evidence="5">Secreted protein</fullName>
    </recommendedName>
</protein>
<reference evidence="3 4" key="1">
    <citation type="submission" date="2019-06" db="EMBL/GenBank/DDBJ databases">
        <title>Whole genome shotgun sequence of Streptomyces cacaoi subsp. cacaoi NBRC 12748.</title>
        <authorList>
            <person name="Hosoyama A."/>
            <person name="Uohara A."/>
            <person name="Ohji S."/>
            <person name="Ichikawa N."/>
        </authorList>
    </citation>
    <scope>NUCLEOTIDE SEQUENCE [LARGE SCALE GENOMIC DNA]</scope>
    <source>
        <strain evidence="3 4">NBRC 12748</strain>
    </source>
</reference>
<dbReference type="Proteomes" id="UP000319210">
    <property type="component" value="Unassembled WGS sequence"/>
</dbReference>
<name>A0A4Y3R8T2_STRCI</name>
<comment type="caution">
    <text evidence="3">The sequence shown here is derived from an EMBL/GenBank/DDBJ whole genome shotgun (WGS) entry which is preliminary data.</text>
</comment>
<sequence length="351" mass="37252">MPGLTTRAIVLAGVALPLLAGGVGTAWADDEAYESSLGEVSGKTATAGVQQRIVFSGSGGGSPQKGGGNLAPVSGNWEAPPCWYAPMYSPQQLKEKVEDNAYGLTGRERPAGSWEKQETVPEIVKRYTKGKYKNFNLKKKGEGSFWAAVPNPEEKDRAKAHSCGRLPFWVKNGERPKVERAISPEILAALAYERVRVPDTRVELNPEAKQTVRLPTWAWLDKGEFRPVSVTARVDLGAGEELSATTTVKPVGLSIDPGTEDARLHPASGTCPVGEDGGIGTPYAKGKSGQTPPCGVTYLRATPKGGSFPLRGTVTWKAAWHGSDGAGGELPDGEFGSGQDVTVQEIQSIVR</sequence>
<evidence type="ECO:0000313" key="4">
    <source>
        <dbReference type="Proteomes" id="UP000319210"/>
    </source>
</evidence>
<proteinExistence type="predicted"/>
<dbReference type="RefSeq" id="WP_170223868.1">
    <property type="nucleotide sequence ID" value="NZ_BJMM01000086.1"/>
</dbReference>
<evidence type="ECO:0000256" key="2">
    <source>
        <dbReference type="SAM" id="SignalP"/>
    </source>
</evidence>
<dbReference type="AlphaFoldDB" id="A0A4Y3R8T2"/>
<feature type="chain" id="PRO_5021274984" description="Secreted protein" evidence="2">
    <location>
        <begin position="29"/>
        <end position="351"/>
    </location>
</feature>
<organism evidence="3 4">
    <name type="scientific">Streptomyces cacaoi</name>
    <dbReference type="NCBI Taxonomy" id="1898"/>
    <lineage>
        <taxon>Bacteria</taxon>
        <taxon>Bacillati</taxon>
        <taxon>Actinomycetota</taxon>
        <taxon>Actinomycetes</taxon>
        <taxon>Kitasatosporales</taxon>
        <taxon>Streptomycetaceae</taxon>
        <taxon>Streptomyces</taxon>
    </lineage>
</organism>
<dbReference type="EMBL" id="BJMM01000086">
    <property type="protein sequence ID" value="GEB54155.1"/>
    <property type="molecule type" value="Genomic_DNA"/>
</dbReference>
<evidence type="ECO:0000313" key="3">
    <source>
        <dbReference type="EMBL" id="GEB54155.1"/>
    </source>
</evidence>
<keyword evidence="2" id="KW-0732">Signal</keyword>
<feature type="region of interest" description="Disordered" evidence="1">
    <location>
        <begin position="250"/>
        <end position="276"/>
    </location>
</feature>
<gene>
    <name evidence="3" type="ORF">SCA03_67060</name>
</gene>
<accession>A0A4Y3R8T2</accession>
<keyword evidence="4" id="KW-1185">Reference proteome</keyword>
<evidence type="ECO:0008006" key="5">
    <source>
        <dbReference type="Google" id="ProtNLM"/>
    </source>
</evidence>
<feature type="signal peptide" evidence="2">
    <location>
        <begin position="1"/>
        <end position="28"/>
    </location>
</feature>